<dbReference type="Gramene" id="TuG1812G0600001968.01.T04">
    <property type="protein sequence ID" value="TuG1812G0600001968.01.T04"/>
    <property type="gene ID" value="TuG1812G0600001968.01"/>
</dbReference>
<reference evidence="1" key="2">
    <citation type="submission" date="2018-03" db="EMBL/GenBank/DDBJ databases">
        <title>The Triticum urartu genome reveals the dynamic nature of wheat genome evolution.</title>
        <authorList>
            <person name="Ling H."/>
            <person name="Ma B."/>
            <person name="Shi X."/>
            <person name="Liu H."/>
            <person name="Dong L."/>
            <person name="Sun H."/>
            <person name="Cao Y."/>
            <person name="Gao Q."/>
            <person name="Zheng S."/>
            <person name="Li Y."/>
            <person name="Yu Y."/>
            <person name="Du H."/>
            <person name="Qi M."/>
            <person name="Li Y."/>
            <person name="Yu H."/>
            <person name="Cui Y."/>
            <person name="Wang N."/>
            <person name="Chen C."/>
            <person name="Wu H."/>
            <person name="Zhao Y."/>
            <person name="Zhang J."/>
            <person name="Li Y."/>
            <person name="Zhou W."/>
            <person name="Zhang B."/>
            <person name="Hu W."/>
            <person name="Eijk M."/>
            <person name="Tang J."/>
            <person name="Witsenboer H."/>
            <person name="Zhao S."/>
            <person name="Li Z."/>
            <person name="Zhang A."/>
            <person name="Wang D."/>
            <person name="Liang C."/>
        </authorList>
    </citation>
    <scope>NUCLEOTIDE SEQUENCE [LARGE SCALE GENOMIC DNA]</scope>
    <source>
        <strain evidence="1">cv. G1812</strain>
    </source>
</reference>
<keyword evidence="2" id="KW-1185">Reference proteome</keyword>
<dbReference type="EnsemblPlants" id="TuG1812G0600001968.01.T08">
    <property type="protein sequence ID" value="TuG1812G0600001968.01.T08"/>
    <property type="gene ID" value="TuG1812G0600001968.01"/>
</dbReference>
<dbReference type="Proteomes" id="UP000015106">
    <property type="component" value="Chromosome 6"/>
</dbReference>
<evidence type="ECO:0000313" key="2">
    <source>
        <dbReference type="Proteomes" id="UP000015106"/>
    </source>
</evidence>
<dbReference type="Gramene" id="TuG1812G0600001968.01.T08">
    <property type="protein sequence ID" value="TuG1812G0600001968.01.T08"/>
    <property type="gene ID" value="TuG1812G0600001968.01"/>
</dbReference>
<name>A0A8R7UUT2_TRIUA</name>
<dbReference type="AlphaFoldDB" id="A0A8R7UUT2"/>
<dbReference type="Gramene" id="TuG1812G0600001968.01.T06">
    <property type="protein sequence ID" value="TuG1812G0600001968.01.T06"/>
    <property type="gene ID" value="TuG1812G0600001968.01"/>
</dbReference>
<dbReference type="EnsemblPlants" id="TuG1812G0600001968.01.T04">
    <property type="protein sequence ID" value="TuG1812G0600001968.01.T04"/>
    <property type="gene ID" value="TuG1812G0600001968.01"/>
</dbReference>
<dbReference type="EnsemblPlants" id="TuG1812G0600001968.01.T06">
    <property type="protein sequence ID" value="TuG1812G0600001968.01.T06"/>
    <property type="gene ID" value="TuG1812G0600001968.01"/>
</dbReference>
<dbReference type="EnsemblPlants" id="TuG1812G0600001968.01.T05">
    <property type="protein sequence ID" value="TuG1812G0600001968.01.T05"/>
    <property type="gene ID" value="TuG1812G0600001968.01"/>
</dbReference>
<accession>A0A8R7UUT2</accession>
<reference evidence="1" key="3">
    <citation type="submission" date="2022-06" db="UniProtKB">
        <authorList>
            <consortium name="EnsemblPlants"/>
        </authorList>
    </citation>
    <scope>IDENTIFICATION</scope>
</reference>
<dbReference type="EnsemblPlants" id="TuG1812G0600001968.01.T07">
    <property type="protein sequence ID" value="TuG1812G0600001968.01.T07"/>
    <property type="gene ID" value="TuG1812G0600001968.01"/>
</dbReference>
<dbReference type="Gramene" id="TuG1812G0600001968.01.T07">
    <property type="protein sequence ID" value="TuG1812G0600001968.01.T07"/>
    <property type="gene ID" value="TuG1812G0600001968.01"/>
</dbReference>
<dbReference type="Gramene" id="TuG1812G0600001968.01.T05">
    <property type="protein sequence ID" value="TuG1812G0600001968.01.T05"/>
    <property type="gene ID" value="TuG1812G0600001968.01"/>
</dbReference>
<reference evidence="2" key="1">
    <citation type="journal article" date="2013" name="Nature">
        <title>Draft genome of the wheat A-genome progenitor Triticum urartu.</title>
        <authorList>
            <person name="Ling H.Q."/>
            <person name="Zhao S."/>
            <person name="Liu D."/>
            <person name="Wang J."/>
            <person name="Sun H."/>
            <person name="Zhang C."/>
            <person name="Fan H."/>
            <person name="Li D."/>
            <person name="Dong L."/>
            <person name="Tao Y."/>
            <person name="Gao C."/>
            <person name="Wu H."/>
            <person name="Li Y."/>
            <person name="Cui Y."/>
            <person name="Guo X."/>
            <person name="Zheng S."/>
            <person name="Wang B."/>
            <person name="Yu K."/>
            <person name="Liang Q."/>
            <person name="Yang W."/>
            <person name="Lou X."/>
            <person name="Chen J."/>
            <person name="Feng M."/>
            <person name="Jian J."/>
            <person name="Zhang X."/>
            <person name="Luo G."/>
            <person name="Jiang Y."/>
            <person name="Liu J."/>
            <person name="Wang Z."/>
            <person name="Sha Y."/>
            <person name="Zhang B."/>
            <person name="Wu H."/>
            <person name="Tang D."/>
            <person name="Shen Q."/>
            <person name="Xue P."/>
            <person name="Zou S."/>
            <person name="Wang X."/>
            <person name="Liu X."/>
            <person name="Wang F."/>
            <person name="Yang Y."/>
            <person name="An X."/>
            <person name="Dong Z."/>
            <person name="Zhang K."/>
            <person name="Zhang X."/>
            <person name="Luo M.C."/>
            <person name="Dvorak J."/>
            <person name="Tong Y."/>
            <person name="Wang J."/>
            <person name="Yang H."/>
            <person name="Li Z."/>
            <person name="Wang D."/>
            <person name="Zhang A."/>
            <person name="Wang J."/>
        </authorList>
    </citation>
    <scope>NUCLEOTIDE SEQUENCE</scope>
    <source>
        <strain evidence="2">cv. G1812</strain>
    </source>
</reference>
<organism evidence="1 2">
    <name type="scientific">Triticum urartu</name>
    <name type="common">Red wild einkorn</name>
    <name type="synonym">Crithodium urartu</name>
    <dbReference type="NCBI Taxonomy" id="4572"/>
    <lineage>
        <taxon>Eukaryota</taxon>
        <taxon>Viridiplantae</taxon>
        <taxon>Streptophyta</taxon>
        <taxon>Embryophyta</taxon>
        <taxon>Tracheophyta</taxon>
        <taxon>Spermatophyta</taxon>
        <taxon>Magnoliopsida</taxon>
        <taxon>Liliopsida</taxon>
        <taxon>Poales</taxon>
        <taxon>Poaceae</taxon>
        <taxon>BOP clade</taxon>
        <taxon>Pooideae</taxon>
        <taxon>Triticodae</taxon>
        <taxon>Triticeae</taxon>
        <taxon>Triticinae</taxon>
        <taxon>Triticum</taxon>
    </lineage>
</organism>
<evidence type="ECO:0000313" key="1">
    <source>
        <dbReference type="EnsemblPlants" id="TuG1812G0600001968.01.T08"/>
    </source>
</evidence>
<sequence>MESSVCPKNYRGTNCASATKLSQLWIYHLQCTQYQSRIKQIILLSVSQEYLRRVADRLTRYEKITSQTMPAIVTFWGKLADSLDADKLQRWSAQEPIIVLFVGMPVHEFNETWPSSPVCHIAMERQYNIQNFDEAHLLQNFTISPIKTICNFGVVTLESVLSSNGRLSLMPNQ</sequence>
<protein>
    <submittedName>
        <fullName evidence="1">Uncharacterized protein</fullName>
    </submittedName>
</protein>
<proteinExistence type="predicted"/>